<keyword evidence="2" id="KW-1185">Reference proteome</keyword>
<dbReference type="AlphaFoldDB" id="M7BPN3"/>
<accession>M7BPN3</accession>
<organism evidence="1 2">
    <name type="scientific">Chelonia mydas</name>
    <name type="common">Green sea-turtle</name>
    <name type="synonym">Chelonia agassizi</name>
    <dbReference type="NCBI Taxonomy" id="8469"/>
    <lineage>
        <taxon>Eukaryota</taxon>
        <taxon>Metazoa</taxon>
        <taxon>Chordata</taxon>
        <taxon>Craniata</taxon>
        <taxon>Vertebrata</taxon>
        <taxon>Euteleostomi</taxon>
        <taxon>Archelosauria</taxon>
        <taxon>Testudinata</taxon>
        <taxon>Testudines</taxon>
        <taxon>Cryptodira</taxon>
        <taxon>Durocryptodira</taxon>
        <taxon>Americhelydia</taxon>
        <taxon>Chelonioidea</taxon>
        <taxon>Cheloniidae</taxon>
        <taxon>Chelonia</taxon>
    </lineage>
</organism>
<dbReference type="Proteomes" id="UP000031443">
    <property type="component" value="Unassembled WGS sequence"/>
</dbReference>
<gene>
    <name evidence="1" type="ORF">UY3_05135</name>
</gene>
<name>M7BPN3_CHEMY</name>
<protein>
    <submittedName>
        <fullName evidence="1">Uncharacterized protein</fullName>
    </submittedName>
</protein>
<evidence type="ECO:0000313" key="1">
    <source>
        <dbReference type="EMBL" id="EMP37675.1"/>
    </source>
</evidence>
<proteinExistence type="predicted"/>
<dbReference type="EMBL" id="KB521361">
    <property type="protein sequence ID" value="EMP37675.1"/>
    <property type="molecule type" value="Genomic_DNA"/>
</dbReference>
<reference evidence="2" key="1">
    <citation type="journal article" date="2013" name="Nat. Genet.">
        <title>The draft genomes of soft-shell turtle and green sea turtle yield insights into the development and evolution of the turtle-specific body plan.</title>
        <authorList>
            <person name="Wang Z."/>
            <person name="Pascual-Anaya J."/>
            <person name="Zadissa A."/>
            <person name="Li W."/>
            <person name="Niimura Y."/>
            <person name="Huang Z."/>
            <person name="Li C."/>
            <person name="White S."/>
            <person name="Xiong Z."/>
            <person name="Fang D."/>
            <person name="Wang B."/>
            <person name="Ming Y."/>
            <person name="Chen Y."/>
            <person name="Zheng Y."/>
            <person name="Kuraku S."/>
            <person name="Pignatelli M."/>
            <person name="Herrero J."/>
            <person name="Beal K."/>
            <person name="Nozawa M."/>
            <person name="Li Q."/>
            <person name="Wang J."/>
            <person name="Zhang H."/>
            <person name="Yu L."/>
            <person name="Shigenobu S."/>
            <person name="Wang J."/>
            <person name="Liu J."/>
            <person name="Flicek P."/>
            <person name="Searle S."/>
            <person name="Wang J."/>
            <person name="Kuratani S."/>
            <person name="Yin Y."/>
            <person name="Aken B."/>
            <person name="Zhang G."/>
            <person name="Irie N."/>
        </authorList>
    </citation>
    <scope>NUCLEOTIDE SEQUENCE [LARGE SCALE GENOMIC DNA]</scope>
</reference>
<sequence>MKEAVEGQGKGKEAAGTIEIVQESSEDEEHLYIEAPVEDVPFDKLRRTSSCCRNKNCITMLLPLRFHAEGVYIPDFWFW</sequence>
<evidence type="ECO:0000313" key="2">
    <source>
        <dbReference type="Proteomes" id="UP000031443"/>
    </source>
</evidence>